<evidence type="ECO:0000256" key="5">
    <source>
        <dbReference type="ARBA" id="ARBA00023242"/>
    </source>
</evidence>
<feature type="compositionally biased region" description="Polar residues" evidence="6">
    <location>
        <begin position="231"/>
        <end position="249"/>
    </location>
</feature>
<dbReference type="GO" id="GO:0003700">
    <property type="term" value="F:DNA-binding transcription factor activity"/>
    <property type="evidence" value="ECO:0007669"/>
    <property type="project" value="InterPro"/>
</dbReference>
<dbReference type="InterPro" id="IPR003340">
    <property type="entry name" value="B3_DNA-bd"/>
</dbReference>
<feature type="region of interest" description="Disordered" evidence="6">
    <location>
        <begin position="538"/>
        <end position="560"/>
    </location>
</feature>
<evidence type="ECO:0000256" key="1">
    <source>
        <dbReference type="ARBA" id="ARBA00004123"/>
    </source>
</evidence>
<dbReference type="AlphaFoldDB" id="A0A540LNT6"/>
<feature type="region of interest" description="Disordered" evidence="6">
    <location>
        <begin position="231"/>
        <end position="252"/>
    </location>
</feature>
<sequence length="590" mass="65729">MEFPSQCDYHSYSVANSDGLKSSFDSRLVIEEMTSKQDMESNREVEVVRWTMKMKTQVPLSSSGEALICNVGLQSVSYGVCGTCRTTRYGYSKTTSLRPLVIRSSPRQTFHNTANTMENLHPPSVPSTTTVTSTHQTNNSQSSTCEPMSCLPSTTCSPSATQCRYYPELLYARNYYPYHQAGLPMYPFLGGVQPNMVLSREQASLDRSGWILNALMSKSARNERKMARQRSLSLSRNTANTAVSSTCSPPVSRHPPFHGNHDDDTCGIISTSSSGNGADLQNTKEQLYPFCTPDNKKLRPLFNKELKNSDVGPLGRIIVPKKEAENNLPMLSGKEGIQLTVRDVHSDQHWEFKYKYWSNNRSRMYVFEYTGAFVRQKGLEAGDCIYLYEDECKNIYVYVEKVPRPARVAEPSSSSQQRNTTTNHTDQTANMNTSLEANNTDNKTPNTDAKTHRSNPYVASNLSSPSPSPSPFTYVAGYEEDELSLELLMEQLKQEQEANVSADASSMISASSSAYTEHEEATTLSNNIANRHIEISTKPPSTLSAGIDPSSSSSSQSRAMVRMVNDDQPEFDDCYKGLGTLPEVDHYKYV</sequence>
<feature type="compositionally biased region" description="Low complexity" evidence="6">
    <location>
        <begin position="412"/>
        <end position="425"/>
    </location>
</feature>
<keyword evidence="3" id="KW-0238">DNA-binding</keyword>
<dbReference type="CDD" id="cd10017">
    <property type="entry name" value="B3_DNA"/>
    <property type="match status" value="1"/>
</dbReference>
<dbReference type="PROSITE" id="PS50863">
    <property type="entry name" value="B3"/>
    <property type="match status" value="1"/>
</dbReference>
<evidence type="ECO:0000313" key="8">
    <source>
        <dbReference type="EMBL" id="TQD88154.1"/>
    </source>
</evidence>
<evidence type="ECO:0000256" key="4">
    <source>
        <dbReference type="ARBA" id="ARBA00023163"/>
    </source>
</evidence>
<dbReference type="InterPro" id="IPR015300">
    <property type="entry name" value="DNA-bd_pseudobarrel_sf"/>
</dbReference>
<keyword evidence="4" id="KW-0804">Transcription</keyword>
<evidence type="ECO:0000256" key="2">
    <source>
        <dbReference type="ARBA" id="ARBA00023015"/>
    </source>
</evidence>
<organism evidence="8 9">
    <name type="scientific">Malus baccata</name>
    <name type="common">Siberian crab apple</name>
    <name type="synonym">Pyrus baccata</name>
    <dbReference type="NCBI Taxonomy" id="106549"/>
    <lineage>
        <taxon>Eukaryota</taxon>
        <taxon>Viridiplantae</taxon>
        <taxon>Streptophyta</taxon>
        <taxon>Embryophyta</taxon>
        <taxon>Tracheophyta</taxon>
        <taxon>Spermatophyta</taxon>
        <taxon>Magnoliopsida</taxon>
        <taxon>eudicotyledons</taxon>
        <taxon>Gunneridae</taxon>
        <taxon>Pentapetalae</taxon>
        <taxon>rosids</taxon>
        <taxon>fabids</taxon>
        <taxon>Rosales</taxon>
        <taxon>Rosaceae</taxon>
        <taxon>Amygdaloideae</taxon>
        <taxon>Maleae</taxon>
        <taxon>Malus</taxon>
    </lineage>
</organism>
<dbReference type="PANTHER" id="PTHR31140">
    <property type="entry name" value="B3 DOMAIN-CONTAINING TRANSCRIPTION FACTOR ABI3"/>
    <property type="match status" value="1"/>
</dbReference>
<dbReference type="Gene3D" id="2.40.330.10">
    <property type="entry name" value="DNA-binding pseudobarrel domain"/>
    <property type="match status" value="1"/>
</dbReference>
<name>A0A540LNT6_MALBA</name>
<feature type="compositionally biased region" description="Polar residues" evidence="6">
    <location>
        <begin position="426"/>
        <end position="448"/>
    </location>
</feature>
<feature type="region of interest" description="Disordered" evidence="6">
    <location>
        <begin position="119"/>
        <end position="144"/>
    </location>
</feature>
<evidence type="ECO:0000313" key="9">
    <source>
        <dbReference type="Proteomes" id="UP000315295"/>
    </source>
</evidence>
<dbReference type="PANTHER" id="PTHR31140:SF74">
    <property type="entry name" value="B3 DOMAIN-CONTAINING TRANSCRIPTION FACTOR LEC2"/>
    <property type="match status" value="1"/>
</dbReference>
<dbReference type="GO" id="GO:0003677">
    <property type="term" value="F:DNA binding"/>
    <property type="evidence" value="ECO:0007669"/>
    <property type="project" value="UniProtKB-KW"/>
</dbReference>
<dbReference type="SUPFAM" id="SSF101936">
    <property type="entry name" value="DNA-binding pseudobarrel domain"/>
    <property type="match status" value="1"/>
</dbReference>
<dbReference type="Pfam" id="PF02362">
    <property type="entry name" value="B3"/>
    <property type="match status" value="1"/>
</dbReference>
<comment type="subcellular location">
    <subcellularLocation>
        <location evidence="1">Nucleus</location>
    </subcellularLocation>
</comment>
<accession>A0A540LNT6</accession>
<comment type="caution">
    <text evidence="8">The sequence shown here is derived from an EMBL/GenBank/DDBJ whole genome shotgun (WGS) entry which is preliminary data.</text>
</comment>
<keyword evidence="2" id="KW-0805">Transcription regulation</keyword>
<evidence type="ECO:0000256" key="3">
    <source>
        <dbReference type="ARBA" id="ARBA00023125"/>
    </source>
</evidence>
<evidence type="ECO:0000256" key="6">
    <source>
        <dbReference type="SAM" id="MobiDB-lite"/>
    </source>
</evidence>
<keyword evidence="9" id="KW-1185">Reference proteome</keyword>
<proteinExistence type="predicted"/>
<protein>
    <recommendedName>
        <fullName evidence="7">TF-B3 domain-containing protein</fullName>
    </recommendedName>
</protein>
<reference evidence="8 9" key="1">
    <citation type="journal article" date="2019" name="G3 (Bethesda)">
        <title>Sequencing of a Wild Apple (Malus baccata) Genome Unravels the Differences Between Cultivated and Wild Apple Species Regarding Disease Resistance and Cold Tolerance.</title>
        <authorList>
            <person name="Chen X."/>
        </authorList>
    </citation>
    <scope>NUCLEOTIDE SEQUENCE [LARGE SCALE GENOMIC DNA]</scope>
    <source>
        <strain evidence="9">cv. Shandingzi</strain>
        <tissue evidence="8">Leaves</tissue>
    </source>
</reference>
<dbReference type="GO" id="GO:0005634">
    <property type="term" value="C:nucleus"/>
    <property type="evidence" value="ECO:0007669"/>
    <property type="project" value="UniProtKB-SubCell"/>
</dbReference>
<dbReference type="EMBL" id="VIEB01000514">
    <property type="protein sequence ID" value="TQD88154.1"/>
    <property type="molecule type" value="Genomic_DNA"/>
</dbReference>
<dbReference type="InterPro" id="IPR044800">
    <property type="entry name" value="LEC2-like"/>
</dbReference>
<feature type="domain" description="TF-B3" evidence="7">
    <location>
        <begin position="302"/>
        <end position="403"/>
    </location>
</feature>
<feature type="region of interest" description="Disordered" evidence="6">
    <location>
        <begin position="407"/>
        <end position="473"/>
    </location>
</feature>
<gene>
    <name evidence="8" type="ORF">C1H46_026215</name>
</gene>
<feature type="compositionally biased region" description="Low complexity" evidence="6">
    <location>
        <begin position="126"/>
        <end position="144"/>
    </location>
</feature>
<evidence type="ECO:0000259" key="7">
    <source>
        <dbReference type="PROSITE" id="PS50863"/>
    </source>
</evidence>
<keyword evidence="5" id="KW-0539">Nucleus</keyword>
<dbReference type="STRING" id="106549.A0A540LNT6"/>
<dbReference type="Proteomes" id="UP000315295">
    <property type="component" value="Unassembled WGS sequence"/>
</dbReference>
<dbReference type="SMART" id="SM01019">
    <property type="entry name" value="B3"/>
    <property type="match status" value="1"/>
</dbReference>